<accession>A0A0H3FZI0</accession>
<dbReference type="Pfam" id="PF01136">
    <property type="entry name" value="Peptidase_U32"/>
    <property type="match status" value="1"/>
</dbReference>
<protein>
    <submittedName>
        <fullName evidence="2">Peptidase U32</fullName>
    </submittedName>
</protein>
<dbReference type="PANTHER" id="PTHR30217">
    <property type="entry name" value="PEPTIDASE U32 FAMILY"/>
    <property type="match status" value="1"/>
</dbReference>
<proteinExistence type="predicted"/>
<dbReference type="InterPro" id="IPR001539">
    <property type="entry name" value="Peptidase_U32"/>
</dbReference>
<dbReference type="OrthoDB" id="9758184at2"/>
<dbReference type="eggNOG" id="COG3154">
    <property type="taxonomic scope" value="Bacteria"/>
</dbReference>
<feature type="domain" description="SCP2" evidence="1">
    <location>
        <begin position="54"/>
        <end position="157"/>
    </location>
</feature>
<dbReference type="Proteomes" id="UP000001494">
    <property type="component" value="Chromosome"/>
</dbReference>
<dbReference type="PANTHER" id="PTHR30217:SF3">
    <property type="entry name" value="UBIQUINONE BIOSYNTHESIS PROTEIN UBIU"/>
    <property type="match status" value="1"/>
</dbReference>
<organism evidence="2 3">
    <name type="scientific">Zymomonas mobilis subsp. mobilis (strain ATCC 10988 / DSM 424 / LMG 404 / NCIMB 8938 / NRRL B-806 / ZM1)</name>
    <dbReference type="NCBI Taxonomy" id="555217"/>
    <lineage>
        <taxon>Bacteria</taxon>
        <taxon>Pseudomonadati</taxon>
        <taxon>Pseudomonadota</taxon>
        <taxon>Alphaproteobacteria</taxon>
        <taxon>Sphingomonadales</taxon>
        <taxon>Zymomonadaceae</taxon>
        <taxon>Zymomonas</taxon>
    </lineage>
</organism>
<dbReference type="InterPro" id="IPR003033">
    <property type="entry name" value="SCP2_sterol-bd_dom"/>
</dbReference>
<sequence>MDASTLSFRSASSSARSFPFLSMSAERQDLFFSLALTALPRPMITPLCRIIVARLEHRIPGLKERLRPLDGKTVFIQPKDLTVGFLLSISNGHPHLTAISPESLPKKTDMDARLEASLEVFFHLLHGESDGDALFFSRDLKVDGDMSVVVALRNAMDGLGEDLLKDVFTLPQPFRSLFNRAGGVANRCLDRIIDPFLKKTAKLENRLSKIQAEIDALRQKEEDIPLKSVHNSIEKDQENNADLSGTAKNAIELLAPAGTPAALRSAIDAGANAVYLGFRDETNARNYPGLNFTREDLKEGIAYAHQRGRRVHVAINTYAAAGHMDSWYKAIDTAAELGADALIMADMGLLSYASQHYPDLSRHLSVQAGASTPAAIQFYYEMFGINRMVLPRMFTLDEIAALKEKVPIEIETFIFGSLSPMSEGRCALSAYATGRSPNLCGVCSPAEHVRYKNEDGVLISQLGDFVINRFGKDEAAGYPTLCKGRYIPKGGEASYLFEKPECLNAAEYIASLRAAGVTSFKIEGRQRSRFYTTEVVSCFRALLDAEASGKSADSLPDVLNRLRDLAEGGEETRGAYRKGWR</sequence>
<dbReference type="Pfam" id="PF02036">
    <property type="entry name" value="SCP2"/>
    <property type="match status" value="1"/>
</dbReference>
<dbReference type="InterPro" id="IPR036527">
    <property type="entry name" value="SCP2_sterol-bd_dom_sf"/>
</dbReference>
<dbReference type="RefSeq" id="WP_014500952.1">
    <property type="nucleotide sequence ID" value="NC_017262.1"/>
</dbReference>
<dbReference type="InterPro" id="IPR051454">
    <property type="entry name" value="RNA/ubiquinone_mod_enzymes"/>
</dbReference>
<dbReference type="EMBL" id="CP002850">
    <property type="protein sequence ID" value="AEH63067.1"/>
    <property type="molecule type" value="Genomic_DNA"/>
</dbReference>
<evidence type="ECO:0000313" key="3">
    <source>
        <dbReference type="Proteomes" id="UP000001494"/>
    </source>
</evidence>
<name>A0A0H3FZI0_ZYMMA</name>
<dbReference type="Gene3D" id="3.30.1050.10">
    <property type="entry name" value="SCP2 sterol-binding domain"/>
    <property type="match status" value="1"/>
</dbReference>
<gene>
    <name evidence="2" type="ordered locus">Zmob_1241</name>
</gene>
<evidence type="ECO:0000313" key="2">
    <source>
        <dbReference type="EMBL" id="AEH63067.1"/>
    </source>
</evidence>
<dbReference type="eggNOG" id="COG0826">
    <property type="taxonomic scope" value="Bacteria"/>
</dbReference>
<dbReference type="HOGENOM" id="CLU_033632_0_0_5"/>
<dbReference type="SUPFAM" id="SSF55718">
    <property type="entry name" value="SCP-like"/>
    <property type="match status" value="1"/>
</dbReference>
<evidence type="ECO:0000259" key="1">
    <source>
        <dbReference type="Pfam" id="PF02036"/>
    </source>
</evidence>
<reference evidence="2 3" key="1">
    <citation type="journal article" date="2011" name="J. Bacteriol.">
        <title>Genome sequence of the ethanol-producing Zymomonas mobilis subsp. mobilis lectotype strain ATCC 10988.</title>
        <authorList>
            <person name="Pappas K.M."/>
            <person name="Kouvelis V.N."/>
            <person name="Saunders E."/>
            <person name="Brettin T.S."/>
            <person name="Bruce D."/>
            <person name="Detter C."/>
            <person name="Balakireva M."/>
            <person name="Han C.S."/>
            <person name="Savvakis G."/>
            <person name="Kyrpides N.C."/>
            <person name="Typas M.A."/>
        </authorList>
    </citation>
    <scope>NUCLEOTIDE SEQUENCE [LARGE SCALE GENOMIC DNA]</scope>
    <source>
        <strain evidence="3">ATCC 10988 / DSM 424 / CCUG 17860 / LMG 404 / NCIMB 8938 / NRRL B-806 / ZM1</strain>
    </source>
</reference>
<dbReference type="AlphaFoldDB" id="A0A0H3FZI0"/>
<dbReference type="KEGG" id="zmm:Zmob_1241"/>